<dbReference type="STRING" id="305900.GV64_02185"/>
<dbReference type="PROSITE" id="PS51071">
    <property type="entry name" value="HTH_RPIR"/>
    <property type="match status" value="1"/>
</dbReference>
<dbReference type="InterPro" id="IPR035472">
    <property type="entry name" value="RpiR-like_SIS"/>
</dbReference>
<dbReference type="InterPro" id="IPR001347">
    <property type="entry name" value="SIS_dom"/>
</dbReference>
<keyword evidence="1" id="KW-0805">Transcription regulation</keyword>
<organism evidence="6 7">
    <name type="scientific">Endozoicomonas elysicola</name>
    <dbReference type="NCBI Taxonomy" id="305900"/>
    <lineage>
        <taxon>Bacteria</taxon>
        <taxon>Pseudomonadati</taxon>
        <taxon>Pseudomonadota</taxon>
        <taxon>Gammaproteobacteria</taxon>
        <taxon>Oceanospirillales</taxon>
        <taxon>Endozoicomonadaceae</taxon>
        <taxon>Endozoicomonas</taxon>
    </lineage>
</organism>
<dbReference type="eggNOG" id="COG1737">
    <property type="taxonomic scope" value="Bacteria"/>
</dbReference>
<dbReference type="InterPro" id="IPR009057">
    <property type="entry name" value="Homeodomain-like_sf"/>
</dbReference>
<dbReference type="SUPFAM" id="SSF46689">
    <property type="entry name" value="Homeodomain-like"/>
    <property type="match status" value="1"/>
</dbReference>
<evidence type="ECO:0000259" key="5">
    <source>
        <dbReference type="PROSITE" id="PS51464"/>
    </source>
</evidence>
<dbReference type="SUPFAM" id="SSF53697">
    <property type="entry name" value="SIS domain"/>
    <property type="match status" value="1"/>
</dbReference>
<evidence type="ECO:0000259" key="4">
    <source>
        <dbReference type="PROSITE" id="PS51071"/>
    </source>
</evidence>
<dbReference type="PROSITE" id="PS51464">
    <property type="entry name" value="SIS"/>
    <property type="match status" value="1"/>
</dbReference>
<keyword evidence="3" id="KW-0804">Transcription</keyword>
<dbReference type="Pfam" id="PF01418">
    <property type="entry name" value="HTH_6"/>
    <property type="match status" value="1"/>
</dbReference>
<dbReference type="GO" id="GO:0003677">
    <property type="term" value="F:DNA binding"/>
    <property type="evidence" value="ECO:0007669"/>
    <property type="project" value="UniProtKB-KW"/>
</dbReference>
<dbReference type="GO" id="GO:0097367">
    <property type="term" value="F:carbohydrate derivative binding"/>
    <property type="evidence" value="ECO:0007669"/>
    <property type="project" value="InterPro"/>
</dbReference>
<sequence>MVEVGKQYDSLRRSEKKVADWVISEPATCISLNIGQLAKQVGVSEPTVMRFCKAIGCTGFQDFKLKLARTLGAVSVPRFSSMKLDRDDSAESLKNKVFDSTIQELMQVRDRMNMVGLQSAIDVLCDARRIEFFGFGASAAVARDARHKFIRLKSTAVACADPHIQLISASTMTRDDVVVAISQTGRSKDLIHSVKLAREHGASIVGICPDNTPLAEYSDFSLAIAAEENTELFTPLTSRIAHLVVIDVLAAGVAMQKEPELEQQLKSIKKGLRSLRVKDL</sequence>
<dbReference type="Gene3D" id="1.10.10.10">
    <property type="entry name" value="Winged helix-like DNA-binding domain superfamily/Winged helix DNA-binding domain"/>
    <property type="match status" value="1"/>
</dbReference>
<dbReference type="AlphaFoldDB" id="A0A081K6D4"/>
<evidence type="ECO:0000256" key="3">
    <source>
        <dbReference type="ARBA" id="ARBA00023163"/>
    </source>
</evidence>
<dbReference type="InterPro" id="IPR046348">
    <property type="entry name" value="SIS_dom_sf"/>
</dbReference>
<dbReference type="InterPro" id="IPR000281">
    <property type="entry name" value="HTH_RpiR"/>
</dbReference>
<evidence type="ECO:0000256" key="2">
    <source>
        <dbReference type="ARBA" id="ARBA00023125"/>
    </source>
</evidence>
<dbReference type="GO" id="GO:1901135">
    <property type="term" value="P:carbohydrate derivative metabolic process"/>
    <property type="evidence" value="ECO:0007669"/>
    <property type="project" value="InterPro"/>
</dbReference>
<reference evidence="6 7" key="1">
    <citation type="submission" date="2014-06" db="EMBL/GenBank/DDBJ databases">
        <title>Whole Genome Sequences of Three Symbiotic Endozoicomonas Bacteria.</title>
        <authorList>
            <person name="Neave M.J."/>
            <person name="Apprill A."/>
            <person name="Voolstra C.R."/>
        </authorList>
    </citation>
    <scope>NUCLEOTIDE SEQUENCE [LARGE SCALE GENOMIC DNA]</scope>
    <source>
        <strain evidence="6 7">DSM 22380</strain>
    </source>
</reference>
<dbReference type="Gene3D" id="3.40.50.10490">
    <property type="entry name" value="Glucose-6-phosphate isomerase like protein, domain 1"/>
    <property type="match status" value="1"/>
</dbReference>
<proteinExistence type="predicted"/>
<gene>
    <name evidence="6" type="ORF">GV64_02185</name>
</gene>
<dbReference type="PANTHER" id="PTHR30514:SF1">
    <property type="entry name" value="HTH-TYPE TRANSCRIPTIONAL REGULATOR HEXR-RELATED"/>
    <property type="match status" value="1"/>
</dbReference>
<protein>
    <submittedName>
        <fullName evidence="6">Transcriptional regulator</fullName>
    </submittedName>
</protein>
<dbReference type="Pfam" id="PF01380">
    <property type="entry name" value="SIS"/>
    <property type="match status" value="1"/>
</dbReference>
<name>A0A081K6D4_9GAMM</name>
<comment type="caution">
    <text evidence="6">The sequence shown here is derived from an EMBL/GenBank/DDBJ whole genome shotgun (WGS) entry which is preliminary data.</text>
</comment>
<dbReference type="GO" id="GO:0003700">
    <property type="term" value="F:DNA-binding transcription factor activity"/>
    <property type="evidence" value="ECO:0007669"/>
    <property type="project" value="InterPro"/>
</dbReference>
<feature type="domain" description="SIS" evidence="5">
    <location>
        <begin position="120"/>
        <end position="259"/>
    </location>
</feature>
<keyword evidence="7" id="KW-1185">Reference proteome</keyword>
<keyword evidence="2" id="KW-0238">DNA-binding</keyword>
<evidence type="ECO:0000256" key="1">
    <source>
        <dbReference type="ARBA" id="ARBA00023015"/>
    </source>
</evidence>
<dbReference type="InterPro" id="IPR036388">
    <property type="entry name" value="WH-like_DNA-bd_sf"/>
</dbReference>
<accession>A0A081K6D4</accession>
<evidence type="ECO:0000313" key="6">
    <source>
        <dbReference type="EMBL" id="KEI69710.1"/>
    </source>
</evidence>
<evidence type="ECO:0000313" key="7">
    <source>
        <dbReference type="Proteomes" id="UP000027997"/>
    </source>
</evidence>
<dbReference type="InterPro" id="IPR047640">
    <property type="entry name" value="RpiR-like"/>
</dbReference>
<feature type="domain" description="HTH rpiR-type" evidence="4">
    <location>
        <begin position="1"/>
        <end position="74"/>
    </location>
</feature>
<dbReference type="EMBL" id="JOJP01000001">
    <property type="protein sequence ID" value="KEI69710.1"/>
    <property type="molecule type" value="Genomic_DNA"/>
</dbReference>
<dbReference type="Proteomes" id="UP000027997">
    <property type="component" value="Unassembled WGS sequence"/>
</dbReference>
<dbReference type="CDD" id="cd05013">
    <property type="entry name" value="SIS_RpiR"/>
    <property type="match status" value="1"/>
</dbReference>
<dbReference type="PANTHER" id="PTHR30514">
    <property type="entry name" value="GLUCOKINASE"/>
    <property type="match status" value="1"/>
</dbReference>